<organism evidence="1 2">
    <name type="scientific">Orchesella cincta</name>
    <name type="common">Springtail</name>
    <name type="synonym">Podura cincta</name>
    <dbReference type="NCBI Taxonomy" id="48709"/>
    <lineage>
        <taxon>Eukaryota</taxon>
        <taxon>Metazoa</taxon>
        <taxon>Ecdysozoa</taxon>
        <taxon>Arthropoda</taxon>
        <taxon>Hexapoda</taxon>
        <taxon>Collembola</taxon>
        <taxon>Entomobryomorpha</taxon>
        <taxon>Entomobryoidea</taxon>
        <taxon>Orchesellidae</taxon>
        <taxon>Orchesellinae</taxon>
        <taxon>Orchesella</taxon>
    </lineage>
</organism>
<sequence>MSFVINSESWEVIKRKTEDKWSNCSNTRRVTWTGVLGDSPGQEGDGFRFRKSSQEALKPFSLSFSWTPVWLRASSHRLIYLAPAIKMAEEEVDFSKLSLEERSTHKI</sequence>
<comment type="caution">
    <text evidence="1">The sequence shown here is derived from an EMBL/GenBank/DDBJ whole genome shotgun (WGS) entry which is preliminary data.</text>
</comment>
<gene>
    <name evidence="1" type="ORF">Ocin01_13481</name>
</gene>
<keyword evidence="2" id="KW-1185">Reference proteome</keyword>
<proteinExistence type="predicted"/>
<accession>A0A1D2MJM2</accession>
<name>A0A1D2MJM2_ORCCI</name>
<evidence type="ECO:0000313" key="1">
    <source>
        <dbReference type="EMBL" id="ODM93200.1"/>
    </source>
</evidence>
<evidence type="ECO:0000313" key="2">
    <source>
        <dbReference type="Proteomes" id="UP000094527"/>
    </source>
</evidence>
<dbReference type="EMBL" id="LJIJ01001046">
    <property type="protein sequence ID" value="ODM93200.1"/>
    <property type="molecule type" value="Genomic_DNA"/>
</dbReference>
<protein>
    <submittedName>
        <fullName evidence="1">Uncharacterized protein</fullName>
    </submittedName>
</protein>
<dbReference type="Proteomes" id="UP000094527">
    <property type="component" value="Unassembled WGS sequence"/>
</dbReference>
<dbReference type="AlphaFoldDB" id="A0A1D2MJM2"/>
<reference evidence="1 2" key="1">
    <citation type="journal article" date="2016" name="Genome Biol. Evol.">
        <title>Gene Family Evolution Reflects Adaptation to Soil Environmental Stressors in the Genome of the Collembolan Orchesella cincta.</title>
        <authorList>
            <person name="Faddeeva-Vakhrusheva A."/>
            <person name="Derks M.F."/>
            <person name="Anvar S.Y."/>
            <person name="Agamennone V."/>
            <person name="Suring W."/>
            <person name="Smit S."/>
            <person name="van Straalen N.M."/>
            <person name="Roelofs D."/>
        </authorList>
    </citation>
    <scope>NUCLEOTIDE SEQUENCE [LARGE SCALE GENOMIC DNA]</scope>
    <source>
        <tissue evidence="1">Mixed pool</tissue>
    </source>
</reference>